<organism evidence="1">
    <name type="scientific">Spongospora subterranea</name>
    <dbReference type="NCBI Taxonomy" id="70186"/>
    <lineage>
        <taxon>Eukaryota</taxon>
        <taxon>Sar</taxon>
        <taxon>Rhizaria</taxon>
        <taxon>Endomyxa</taxon>
        <taxon>Phytomyxea</taxon>
        <taxon>Plasmodiophorida</taxon>
        <taxon>Plasmodiophoridae</taxon>
        <taxon>Spongospora</taxon>
    </lineage>
</organism>
<proteinExistence type="predicted"/>
<name>A0A0H5R8D7_9EUKA</name>
<protein>
    <submittedName>
        <fullName evidence="1">Uncharacterized protein</fullName>
    </submittedName>
</protein>
<evidence type="ECO:0000313" key="1">
    <source>
        <dbReference type="EMBL" id="CRZ10398.1"/>
    </source>
</evidence>
<sequence>MAFSISQYEDVLASCSGDYPAIPDPPLSPGSVDLHLSSSPTTILLLSPPLFRSSSCRLRPFSGPVSSGFQRSQSLSGFLPNYSTPQSRLSSTSESTYIDDQLKKNAFISMEIALREGELHGEKYDFCIHNSVLWRPKKSHPRQSKKRSRMFSRALDFDDRKRRKWHTVGGHDQENERCN</sequence>
<dbReference type="AlphaFoldDB" id="A0A0H5R8D7"/>
<dbReference type="EMBL" id="HACM01009956">
    <property type="protein sequence ID" value="CRZ10398.1"/>
    <property type="molecule type" value="Transcribed_RNA"/>
</dbReference>
<accession>A0A0H5R8D7</accession>
<reference evidence="1" key="1">
    <citation type="submission" date="2015-04" db="EMBL/GenBank/DDBJ databases">
        <title>The genome sequence of the plant pathogenic Rhizarian Plasmodiophora brassicae reveals insights in its biotrophic life cycle and the origin of chitin synthesis.</title>
        <authorList>
            <person name="Schwelm A."/>
            <person name="Fogelqvist J."/>
            <person name="Knaust A."/>
            <person name="Julke S."/>
            <person name="Lilja T."/>
            <person name="Dhandapani V."/>
            <person name="Bonilla-Rosso G."/>
            <person name="Karlsson M."/>
            <person name="Shevchenko A."/>
            <person name="Choi S.R."/>
            <person name="Kim H.G."/>
            <person name="Park J.Y."/>
            <person name="Lim Y.P."/>
            <person name="Ludwig-Muller J."/>
            <person name="Dixelius C."/>
        </authorList>
    </citation>
    <scope>NUCLEOTIDE SEQUENCE</scope>
    <source>
        <tissue evidence="1">Potato root galls</tissue>
    </source>
</reference>